<proteinExistence type="predicted"/>
<geneLocation type="plasmid" evidence="1">
    <name>unnamed4</name>
</geneLocation>
<reference evidence="1" key="1">
    <citation type="submission" date="2017-12" db="EMBL/GenBank/DDBJ databases">
        <authorList>
            <person name="Martens C."/>
            <person name="Dahlstrom E."/>
            <person name="Barbian K."/>
            <person name="Sykora L."/>
            <person name="Ricklefs S."/>
            <person name="Bruno D."/>
            <person name="Anzick I."/>
            <person name="Myles I."/>
            <person name="Datta S.K."/>
        </authorList>
    </citation>
    <scope>NUCLEOTIDE SEQUENCE</scope>
    <source>
        <strain evidence="1">AD2</strain>
        <plasmid evidence="2">p1-AD2</plasmid>
        <plasmid evidence="1">unnamed4</plasmid>
    </source>
</reference>
<sequence>MPQTINPAVYQAAELMMDRTINDVVLRDVAAMRGLPLYIETAEPTGPSAADLAAQALREAEGALRCVQNAWAVARADLGDANRRFHPPLFRGAKPQPRSIETVRRLQAQAMRRINVVRARLRAAEKAAEAARAALLAVAS</sequence>
<dbReference type="AlphaFoldDB" id="A0A4Y1MR86"/>
<keyword evidence="1" id="KW-0614">Plasmid</keyword>
<evidence type="ECO:0000313" key="2">
    <source>
        <dbReference type="EMBL" id="AWV20639.1"/>
    </source>
</evidence>
<protein>
    <submittedName>
        <fullName evidence="1">Uncharacterized protein</fullName>
    </submittedName>
</protein>
<accession>A0A4Y1MR86</accession>
<name>A0A4Y1MR86_9PROT</name>
<evidence type="ECO:0000313" key="1">
    <source>
        <dbReference type="EMBL" id="AWV20143.1"/>
    </source>
</evidence>
<organism evidence="1">
    <name type="scientific">Roseomonas mucosa</name>
    <dbReference type="NCBI Taxonomy" id="207340"/>
    <lineage>
        <taxon>Bacteria</taxon>
        <taxon>Pseudomonadati</taxon>
        <taxon>Pseudomonadota</taxon>
        <taxon>Alphaproteobacteria</taxon>
        <taxon>Acetobacterales</taxon>
        <taxon>Roseomonadaceae</taxon>
        <taxon>Roseomonas</taxon>
    </lineage>
</organism>
<dbReference type="EMBL" id="CP025188">
    <property type="protein sequence ID" value="AWV20639.1"/>
    <property type="molecule type" value="Genomic_DNA"/>
</dbReference>
<dbReference type="EMBL" id="CP025186">
    <property type="protein sequence ID" value="AWV20143.1"/>
    <property type="molecule type" value="Genomic_DNA"/>
</dbReference>
<gene>
    <name evidence="2" type="ORF">RADP37_04684</name>
    <name evidence="1" type="ORF">RADP37_04684a</name>
</gene>
<geneLocation type="plasmid" evidence="2">
    <name>p1-AD2</name>
</geneLocation>